<name>A0A2S2BNR5_9NOCA</name>
<proteinExistence type="predicted"/>
<evidence type="ECO:0000313" key="5">
    <source>
        <dbReference type="Proteomes" id="UP000245711"/>
    </source>
</evidence>
<gene>
    <name evidence="4" type="ORF">CBI38_00330</name>
</gene>
<protein>
    <submittedName>
        <fullName evidence="4">Methyltransferase type 12</fullName>
    </submittedName>
</protein>
<dbReference type="InterPro" id="IPR029063">
    <property type="entry name" value="SAM-dependent_MTases_sf"/>
</dbReference>
<evidence type="ECO:0000259" key="3">
    <source>
        <dbReference type="Pfam" id="PF13649"/>
    </source>
</evidence>
<dbReference type="InterPro" id="IPR041698">
    <property type="entry name" value="Methyltransf_25"/>
</dbReference>
<dbReference type="GO" id="GO:0008168">
    <property type="term" value="F:methyltransferase activity"/>
    <property type="evidence" value="ECO:0007669"/>
    <property type="project" value="UniProtKB-KW"/>
</dbReference>
<dbReference type="SUPFAM" id="SSF53335">
    <property type="entry name" value="S-adenosyl-L-methionine-dependent methyltransferases"/>
    <property type="match status" value="1"/>
</dbReference>
<dbReference type="Gene3D" id="3.40.50.150">
    <property type="entry name" value="Vaccinia Virus protein VP39"/>
    <property type="match status" value="1"/>
</dbReference>
<reference evidence="4 5" key="1">
    <citation type="submission" date="2017-05" db="EMBL/GenBank/DDBJ databases">
        <title>Isolation of Rhodococcus sp. S2-17 biodegrading of BP-3.</title>
        <authorList>
            <person name="Lee Y."/>
            <person name="Kim K.H."/>
            <person name="Chun B.H."/>
            <person name="Jung H.S."/>
            <person name="Jeon C.O."/>
        </authorList>
    </citation>
    <scope>NUCLEOTIDE SEQUENCE [LARGE SCALE GENOMIC DNA]</scope>
    <source>
        <strain evidence="4 5">S2-17</strain>
    </source>
</reference>
<keyword evidence="1 4" id="KW-0489">Methyltransferase</keyword>
<dbReference type="Pfam" id="PF13649">
    <property type="entry name" value="Methyltransf_25"/>
    <property type="match status" value="1"/>
</dbReference>
<dbReference type="KEGG" id="roz:CBI38_00330"/>
<evidence type="ECO:0000313" key="4">
    <source>
        <dbReference type="EMBL" id="AWK70252.1"/>
    </source>
</evidence>
<dbReference type="RefSeq" id="WP_109325442.1">
    <property type="nucleotide sequence ID" value="NZ_CP021354.1"/>
</dbReference>
<dbReference type="Proteomes" id="UP000245711">
    <property type="component" value="Chromosome"/>
</dbReference>
<organism evidence="4 5">
    <name type="scientific">Rhodococcus oxybenzonivorans</name>
    <dbReference type="NCBI Taxonomy" id="1990687"/>
    <lineage>
        <taxon>Bacteria</taxon>
        <taxon>Bacillati</taxon>
        <taxon>Actinomycetota</taxon>
        <taxon>Actinomycetes</taxon>
        <taxon>Mycobacteriales</taxon>
        <taxon>Nocardiaceae</taxon>
        <taxon>Rhodococcus</taxon>
    </lineage>
</organism>
<keyword evidence="5" id="KW-1185">Reference proteome</keyword>
<dbReference type="AlphaFoldDB" id="A0A2S2BNR5"/>
<dbReference type="OrthoDB" id="7032234at2"/>
<dbReference type="EMBL" id="CP021354">
    <property type="protein sequence ID" value="AWK70252.1"/>
    <property type="molecule type" value="Genomic_DNA"/>
</dbReference>
<dbReference type="PANTHER" id="PTHR43861">
    <property type="entry name" value="TRANS-ACONITATE 2-METHYLTRANSFERASE-RELATED"/>
    <property type="match status" value="1"/>
</dbReference>
<evidence type="ECO:0000256" key="1">
    <source>
        <dbReference type="ARBA" id="ARBA00022603"/>
    </source>
</evidence>
<feature type="domain" description="Methyltransferase" evidence="3">
    <location>
        <begin position="25"/>
        <end position="122"/>
    </location>
</feature>
<dbReference type="GO" id="GO:0032259">
    <property type="term" value="P:methylation"/>
    <property type="evidence" value="ECO:0007669"/>
    <property type="project" value="UniProtKB-KW"/>
</dbReference>
<evidence type="ECO:0000256" key="2">
    <source>
        <dbReference type="ARBA" id="ARBA00022679"/>
    </source>
</evidence>
<sequence length="174" mass="18942">MAVPKIPARIRCVVERLRVDPSDRILEVGCGPGVAVSLVADKLLEGRITAIDRSAAAIARAQQRSEALSARGRVELQKTELAGFRCADASFDKAFAVNVNAFWTHDATEEVRILWEALRPGGILHLVYDGTEAMYDDAKSQRIVNAVTQVLRRKGFEVSADTGNPLCITGKRPA</sequence>
<accession>A0A2S2BNR5</accession>
<dbReference type="CDD" id="cd02440">
    <property type="entry name" value="AdoMet_MTases"/>
    <property type="match status" value="1"/>
</dbReference>
<keyword evidence="2 4" id="KW-0808">Transferase</keyword>
<dbReference type="PANTHER" id="PTHR43861:SF1">
    <property type="entry name" value="TRANS-ACONITATE 2-METHYLTRANSFERASE"/>
    <property type="match status" value="1"/>
</dbReference>